<evidence type="ECO:0000313" key="3">
    <source>
        <dbReference type="Proteomes" id="UP000298663"/>
    </source>
</evidence>
<reference evidence="2 3" key="2">
    <citation type="journal article" date="2019" name="G3 (Bethesda)">
        <title>Hybrid Assembly of the Genome of the Entomopathogenic Nematode Steinernema carpocapsae Identifies the X-Chromosome.</title>
        <authorList>
            <person name="Serra L."/>
            <person name="Macchietto M."/>
            <person name="Macias-Munoz A."/>
            <person name="McGill C.J."/>
            <person name="Rodriguez I.M."/>
            <person name="Rodriguez B."/>
            <person name="Murad R."/>
            <person name="Mortazavi A."/>
        </authorList>
    </citation>
    <scope>NUCLEOTIDE SEQUENCE [LARGE SCALE GENOMIC DNA]</scope>
    <source>
        <strain evidence="2 3">ALL</strain>
    </source>
</reference>
<evidence type="ECO:0000256" key="1">
    <source>
        <dbReference type="SAM" id="Phobius"/>
    </source>
</evidence>
<dbReference type="EMBL" id="AZBU02000010">
    <property type="protein sequence ID" value="TKR62061.1"/>
    <property type="molecule type" value="Genomic_DNA"/>
</dbReference>
<comment type="caution">
    <text evidence="2">The sequence shown here is derived from an EMBL/GenBank/DDBJ whole genome shotgun (WGS) entry which is preliminary data.</text>
</comment>
<keyword evidence="1" id="KW-0812">Transmembrane</keyword>
<feature type="transmembrane region" description="Helical" evidence="1">
    <location>
        <begin position="52"/>
        <end position="72"/>
    </location>
</feature>
<reference evidence="2 3" key="1">
    <citation type="journal article" date="2015" name="Genome Biol.">
        <title>Comparative genomics of Steinernema reveals deeply conserved gene regulatory networks.</title>
        <authorList>
            <person name="Dillman A.R."/>
            <person name="Macchietto M."/>
            <person name="Porter C.F."/>
            <person name="Rogers A."/>
            <person name="Williams B."/>
            <person name="Antoshechkin I."/>
            <person name="Lee M.M."/>
            <person name="Goodwin Z."/>
            <person name="Lu X."/>
            <person name="Lewis E.E."/>
            <person name="Goodrich-Blair H."/>
            <person name="Stock S.P."/>
            <person name="Adams B.J."/>
            <person name="Sternberg P.W."/>
            <person name="Mortazavi A."/>
        </authorList>
    </citation>
    <scope>NUCLEOTIDE SEQUENCE [LARGE SCALE GENOMIC DNA]</scope>
    <source>
        <strain evidence="2 3">ALL</strain>
    </source>
</reference>
<organism evidence="2 3">
    <name type="scientific">Steinernema carpocapsae</name>
    <name type="common">Entomopathogenic nematode</name>
    <dbReference type="NCBI Taxonomy" id="34508"/>
    <lineage>
        <taxon>Eukaryota</taxon>
        <taxon>Metazoa</taxon>
        <taxon>Ecdysozoa</taxon>
        <taxon>Nematoda</taxon>
        <taxon>Chromadorea</taxon>
        <taxon>Rhabditida</taxon>
        <taxon>Tylenchina</taxon>
        <taxon>Panagrolaimomorpha</taxon>
        <taxon>Strongyloidoidea</taxon>
        <taxon>Steinernematidae</taxon>
        <taxon>Steinernema</taxon>
    </lineage>
</organism>
<sequence length="78" mass="8971">MRVLCCRHRPCGPPAVVLDSSGLSSHRQDIDPNLLFFSRPQKDVLDASAHLLFFRSRLIIFFLTQTSIFAYFRSLNVM</sequence>
<accession>A0A4U5M097</accession>
<name>A0A4U5M097_STECR</name>
<keyword evidence="3" id="KW-1185">Reference proteome</keyword>
<keyword evidence="1" id="KW-1133">Transmembrane helix</keyword>
<protein>
    <submittedName>
        <fullName evidence="2">Uncharacterized protein</fullName>
    </submittedName>
</protein>
<gene>
    <name evidence="2" type="ORF">L596_026068</name>
</gene>
<evidence type="ECO:0000313" key="2">
    <source>
        <dbReference type="EMBL" id="TKR62061.1"/>
    </source>
</evidence>
<proteinExistence type="predicted"/>
<dbReference type="Proteomes" id="UP000298663">
    <property type="component" value="Unassembled WGS sequence"/>
</dbReference>
<dbReference type="AlphaFoldDB" id="A0A4U5M097"/>
<keyword evidence="1" id="KW-0472">Membrane</keyword>